<evidence type="ECO:0000313" key="1">
    <source>
        <dbReference type="EMBL" id="CAD9976195.1"/>
    </source>
</evidence>
<evidence type="ECO:0000313" key="2">
    <source>
        <dbReference type="EMBL" id="CAD9976200.1"/>
    </source>
</evidence>
<proteinExistence type="predicted"/>
<sequence length="183" mass="20812">MSQVTTDRGVWIDPSLDSYGFGQFLRNDPLTIPLTQGSAVVTTERSPKLVPLPYQFPIGFLARFPKDKDMSKGFDKIKKCRSTGLRRQSKIDHRHSHVSLLCAFYWNGSQYLLLVRYSQCRTNGWERVLFRRQGLLFFFDSRVPSGEAPERSFLTSRADLARRGSVLLGLSTCGAHRATLLSH</sequence>
<accession>A0A6U3C2Y4</accession>
<organism evidence="2">
    <name type="scientific">Entomoneis paludosa</name>
    <dbReference type="NCBI Taxonomy" id="265537"/>
    <lineage>
        <taxon>Eukaryota</taxon>
        <taxon>Sar</taxon>
        <taxon>Stramenopiles</taxon>
        <taxon>Ochrophyta</taxon>
        <taxon>Bacillariophyta</taxon>
        <taxon>Bacillariophyceae</taxon>
        <taxon>Bacillariophycidae</taxon>
        <taxon>Entomoneidaceae</taxon>
        <taxon>Entomoneis</taxon>
    </lineage>
</organism>
<dbReference type="AlphaFoldDB" id="A0A6U3C2Y4"/>
<dbReference type="EMBL" id="HBHT01024773">
    <property type="protein sequence ID" value="CAD9976195.1"/>
    <property type="molecule type" value="Transcribed_RNA"/>
</dbReference>
<protein>
    <submittedName>
        <fullName evidence="2">Uncharacterized protein</fullName>
    </submittedName>
</protein>
<gene>
    <name evidence="1" type="ORF">APAL1065_LOCUS16623</name>
    <name evidence="2" type="ORF">APAL1065_LOCUS16625</name>
</gene>
<reference evidence="2" key="1">
    <citation type="submission" date="2021-01" db="EMBL/GenBank/DDBJ databases">
        <authorList>
            <person name="Corre E."/>
            <person name="Pelletier E."/>
            <person name="Niang G."/>
            <person name="Scheremetjew M."/>
            <person name="Finn R."/>
            <person name="Kale V."/>
            <person name="Holt S."/>
            <person name="Cochrane G."/>
            <person name="Meng A."/>
            <person name="Brown T."/>
            <person name="Cohen L."/>
        </authorList>
    </citation>
    <scope>NUCLEOTIDE SEQUENCE</scope>
    <source>
        <strain evidence="2">CCMP125</strain>
    </source>
</reference>
<dbReference type="EMBL" id="HBHT01024775">
    <property type="protein sequence ID" value="CAD9976200.1"/>
    <property type="molecule type" value="Transcribed_RNA"/>
</dbReference>
<name>A0A6U3C2Y4_9STRA</name>